<protein>
    <submittedName>
        <fullName evidence="4">Uncharacterized protein</fullName>
    </submittedName>
</protein>
<dbReference type="RefSeq" id="XP_011303680.1">
    <property type="nucleotide sequence ID" value="XM_011305378.1"/>
</dbReference>
<keyword evidence="2" id="KW-0732">Signal</keyword>
<dbReference type="GeneID" id="105266899"/>
<name>A0A9R1T6K3_9HYME</name>
<proteinExistence type="predicted"/>
<evidence type="ECO:0000313" key="3">
    <source>
        <dbReference type="Proteomes" id="UP000694866"/>
    </source>
</evidence>
<evidence type="ECO:0000256" key="2">
    <source>
        <dbReference type="SAM" id="SignalP"/>
    </source>
</evidence>
<feature type="chain" id="PRO_5040501666" evidence="2">
    <location>
        <begin position="22"/>
        <end position="146"/>
    </location>
</feature>
<dbReference type="KEGG" id="fas:105266899"/>
<gene>
    <name evidence="4" type="primary">LOC105266899</name>
</gene>
<feature type="signal peptide" evidence="2">
    <location>
        <begin position="1"/>
        <end position="21"/>
    </location>
</feature>
<reference evidence="4" key="1">
    <citation type="submission" date="2025-08" db="UniProtKB">
        <authorList>
            <consortium name="RefSeq"/>
        </authorList>
    </citation>
    <scope>IDENTIFICATION</scope>
    <source>
        <strain evidence="4">USDA-PBARC FA_bdor</strain>
        <tissue evidence="4">Whole organism</tissue>
    </source>
</reference>
<evidence type="ECO:0000313" key="4">
    <source>
        <dbReference type="RefSeq" id="XP_011303680.1"/>
    </source>
</evidence>
<dbReference type="Proteomes" id="UP000694866">
    <property type="component" value="Unplaced"/>
</dbReference>
<keyword evidence="3" id="KW-1185">Reference proteome</keyword>
<accession>A0A9R1T6K3</accession>
<dbReference type="AlphaFoldDB" id="A0A9R1T6K3"/>
<evidence type="ECO:0000256" key="1">
    <source>
        <dbReference type="SAM" id="Coils"/>
    </source>
</evidence>
<sequence>MMKTEIISFIVGLTILINVFAVEVSEQQPKVSYGSAKVEYEQLTKEIKEIDRQLEKTRRIQCYNPFQKMVAFFLNIFPLPKHMQDGFFVKEKQCVNHQQGQFRKLSEKVKIKKDRVEEALATMKSLHPLQEKTLNEKSHKINQTTQ</sequence>
<feature type="coiled-coil region" evidence="1">
    <location>
        <begin position="33"/>
        <end position="60"/>
    </location>
</feature>
<keyword evidence="1" id="KW-0175">Coiled coil</keyword>
<organism evidence="3 4">
    <name type="scientific">Fopius arisanus</name>
    <dbReference type="NCBI Taxonomy" id="64838"/>
    <lineage>
        <taxon>Eukaryota</taxon>
        <taxon>Metazoa</taxon>
        <taxon>Ecdysozoa</taxon>
        <taxon>Arthropoda</taxon>
        <taxon>Hexapoda</taxon>
        <taxon>Insecta</taxon>
        <taxon>Pterygota</taxon>
        <taxon>Neoptera</taxon>
        <taxon>Endopterygota</taxon>
        <taxon>Hymenoptera</taxon>
        <taxon>Apocrita</taxon>
        <taxon>Ichneumonoidea</taxon>
        <taxon>Braconidae</taxon>
        <taxon>Opiinae</taxon>
        <taxon>Fopius</taxon>
    </lineage>
</organism>